<dbReference type="SUPFAM" id="SSF48264">
    <property type="entry name" value="Cytochrome P450"/>
    <property type="match status" value="1"/>
</dbReference>
<dbReference type="InterPro" id="IPR036396">
    <property type="entry name" value="Cyt_P450_sf"/>
</dbReference>
<evidence type="ECO:0000256" key="2">
    <source>
        <dbReference type="ARBA" id="ARBA00022723"/>
    </source>
</evidence>
<dbReference type="InterPro" id="IPR002401">
    <property type="entry name" value="Cyt_P450_E_grp-I"/>
</dbReference>
<dbReference type="Pfam" id="PF00067">
    <property type="entry name" value="p450"/>
    <property type="match status" value="1"/>
</dbReference>
<dbReference type="CDD" id="cd11060">
    <property type="entry name" value="CYP57A1-like"/>
    <property type="match status" value="1"/>
</dbReference>
<gene>
    <name evidence="5" type="ORF">B0J12DRAFT_711549</name>
</gene>
<accession>A0ABQ8G6H5</accession>
<dbReference type="PRINTS" id="PR00385">
    <property type="entry name" value="P450"/>
</dbReference>
<dbReference type="Proteomes" id="UP000774617">
    <property type="component" value="Unassembled WGS sequence"/>
</dbReference>
<keyword evidence="4" id="KW-0349">Heme</keyword>
<comment type="similarity">
    <text evidence="4">Belongs to the cytochrome P450 family.</text>
</comment>
<reference evidence="5 6" key="1">
    <citation type="journal article" date="2021" name="Nat. Commun.">
        <title>Genetic determinants of endophytism in the Arabidopsis root mycobiome.</title>
        <authorList>
            <person name="Mesny F."/>
            <person name="Miyauchi S."/>
            <person name="Thiergart T."/>
            <person name="Pickel B."/>
            <person name="Atanasova L."/>
            <person name="Karlsson M."/>
            <person name="Huettel B."/>
            <person name="Barry K.W."/>
            <person name="Haridas S."/>
            <person name="Chen C."/>
            <person name="Bauer D."/>
            <person name="Andreopoulos W."/>
            <person name="Pangilinan J."/>
            <person name="LaButti K."/>
            <person name="Riley R."/>
            <person name="Lipzen A."/>
            <person name="Clum A."/>
            <person name="Drula E."/>
            <person name="Henrissat B."/>
            <person name="Kohler A."/>
            <person name="Grigoriev I.V."/>
            <person name="Martin F.M."/>
            <person name="Hacquard S."/>
        </authorList>
    </citation>
    <scope>NUCLEOTIDE SEQUENCE [LARGE SCALE GENOMIC DNA]</scope>
    <source>
        <strain evidence="5 6">MPI-SDFR-AT-0080</strain>
    </source>
</reference>
<keyword evidence="4" id="KW-0560">Oxidoreductase</keyword>
<dbReference type="Gene3D" id="1.10.630.10">
    <property type="entry name" value="Cytochrome P450"/>
    <property type="match status" value="1"/>
</dbReference>
<dbReference type="PRINTS" id="PR00463">
    <property type="entry name" value="EP450I"/>
</dbReference>
<sequence>MLLRLNNIAEAVSPTAYTNIEGGGFGIFVAIYLARKIYTVFFGPLSHVPGSFWAKFTRLWELFALRPGNFEQKLIDLHNRYGPIVRVGPTRCSVDSPEAVKTIYGLGQGFPKSDYYDAFSDMGRKNIFAERDPKVHSGMRRRIGQLYSLGNLLSYEGFVDKCSAKLEEELQKISKKGQPVEMGQLIQFYAFDVIGSITTGSPFGLLEKGYDDGIIADIHDVVYYGTFTGIFPKLHWWIQKTLHLLKPFGLLSSRQVLVHFMLFHAEQRRKGITSNDKNDFLTKLLKLEEDGQNTRAVTFNALGNNIIAGSDTTSITLSAVIYYLIKNPSKMARLRREIDQKAAEGALSDPITFQQSQNMPYLQAVIKETLRIHPAVAFILARRVPPGGATVCGKFLPQDTDVGINPWVAHQNAQVFPEPTQFIPERWLGPKESVAMMEAYFSAFGFGSRVCIGRHISMLEIGKLIPRLVSKYEFEISPPDSEWDVKTYMFAKQKFHCKVQLRGA</sequence>
<protein>
    <submittedName>
        <fullName evidence="5">Pisatin demethylase</fullName>
    </submittedName>
</protein>
<dbReference type="PROSITE" id="PS00086">
    <property type="entry name" value="CYTOCHROME_P450"/>
    <property type="match status" value="1"/>
</dbReference>
<proteinExistence type="inferred from homology"/>
<keyword evidence="4" id="KW-0503">Monooxygenase</keyword>
<dbReference type="PANTHER" id="PTHR24305">
    <property type="entry name" value="CYTOCHROME P450"/>
    <property type="match status" value="1"/>
</dbReference>
<comment type="cofactor">
    <cofactor evidence="1">
        <name>heme</name>
        <dbReference type="ChEBI" id="CHEBI:30413"/>
    </cofactor>
</comment>
<evidence type="ECO:0000313" key="6">
    <source>
        <dbReference type="Proteomes" id="UP000774617"/>
    </source>
</evidence>
<evidence type="ECO:0000256" key="1">
    <source>
        <dbReference type="ARBA" id="ARBA00001971"/>
    </source>
</evidence>
<comment type="caution">
    <text evidence="5">The sequence shown here is derived from an EMBL/GenBank/DDBJ whole genome shotgun (WGS) entry which is preliminary data.</text>
</comment>
<dbReference type="EMBL" id="JAGTJR010000017">
    <property type="protein sequence ID" value="KAH7046531.1"/>
    <property type="molecule type" value="Genomic_DNA"/>
</dbReference>
<keyword evidence="6" id="KW-1185">Reference proteome</keyword>
<evidence type="ECO:0000256" key="4">
    <source>
        <dbReference type="RuleBase" id="RU000461"/>
    </source>
</evidence>
<dbReference type="PANTHER" id="PTHR24305:SF190">
    <property type="entry name" value="P450, PUTATIVE (EUROFUNG)-RELATED"/>
    <property type="match status" value="1"/>
</dbReference>
<dbReference type="InterPro" id="IPR050121">
    <property type="entry name" value="Cytochrome_P450_monoxygenase"/>
</dbReference>
<dbReference type="InterPro" id="IPR001128">
    <property type="entry name" value="Cyt_P450"/>
</dbReference>
<name>A0ABQ8G6H5_9PEZI</name>
<evidence type="ECO:0000313" key="5">
    <source>
        <dbReference type="EMBL" id="KAH7046531.1"/>
    </source>
</evidence>
<evidence type="ECO:0000256" key="3">
    <source>
        <dbReference type="ARBA" id="ARBA00023004"/>
    </source>
</evidence>
<dbReference type="InterPro" id="IPR017972">
    <property type="entry name" value="Cyt_P450_CS"/>
</dbReference>
<organism evidence="5 6">
    <name type="scientific">Macrophomina phaseolina</name>
    <dbReference type="NCBI Taxonomy" id="35725"/>
    <lineage>
        <taxon>Eukaryota</taxon>
        <taxon>Fungi</taxon>
        <taxon>Dikarya</taxon>
        <taxon>Ascomycota</taxon>
        <taxon>Pezizomycotina</taxon>
        <taxon>Dothideomycetes</taxon>
        <taxon>Dothideomycetes incertae sedis</taxon>
        <taxon>Botryosphaeriales</taxon>
        <taxon>Botryosphaeriaceae</taxon>
        <taxon>Macrophomina</taxon>
    </lineage>
</organism>
<keyword evidence="3 4" id="KW-0408">Iron</keyword>
<keyword evidence="2 4" id="KW-0479">Metal-binding</keyword>